<evidence type="ECO:0000313" key="1">
    <source>
        <dbReference type="EMBL" id="KAI4466423.1"/>
    </source>
</evidence>
<protein>
    <submittedName>
        <fullName evidence="1">Secernin</fullName>
    </submittedName>
</protein>
<reference evidence="1" key="1">
    <citation type="submission" date="2022-04" db="EMBL/GenBank/DDBJ databases">
        <title>Chromosome-scale genome assembly of Holotrichia oblita Faldermann.</title>
        <authorList>
            <person name="Rongchong L."/>
        </authorList>
    </citation>
    <scope>NUCLEOTIDE SEQUENCE</scope>
    <source>
        <strain evidence="1">81SQS9</strain>
    </source>
</reference>
<comment type="caution">
    <text evidence="1">The sequence shown here is derived from an EMBL/GenBank/DDBJ whole genome shotgun (WGS) entry which is preliminary data.</text>
</comment>
<evidence type="ECO:0000313" key="2">
    <source>
        <dbReference type="Proteomes" id="UP001056778"/>
    </source>
</evidence>
<dbReference type="Proteomes" id="UP001056778">
    <property type="component" value="Chromosome 3"/>
</dbReference>
<dbReference type="EMBL" id="CM043017">
    <property type="protein sequence ID" value="KAI4466423.1"/>
    <property type="molecule type" value="Genomic_DNA"/>
</dbReference>
<gene>
    <name evidence="1" type="ORF">MML48_3g00003339</name>
</gene>
<organism evidence="1 2">
    <name type="scientific">Holotrichia oblita</name>
    <name type="common">Chafer beetle</name>
    <dbReference type="NCBI Taxonomy" id="644536"/>
    <lineage>
        <taxon>Eukaryota</taxon>
        <taxon>Metazoa</taxon>
        <taxon>Ecdysozoa</taxon>
        <taxon>Arthropoda</taxon>
        <taxon>Hexapoda</taxon>
        <taxon>Insecta</taxon>
        <taxon>Pterygota</taxon>
        <taxon>Neoptera</taxon>
        <taxon>Endopterygota</taxon>
        <taxon>Coleoptera</taxon>
        <taxon>Polyphaga</taxon>
        <taxon>Scarabaeiformia</taxon>
        <taxon>Scarabaeidae</taxon>
        <taxon>Melolonthinae</taxon>
        <taxon>Holotrichia</taxon>
    </lineage>
</organism>
<name>A0ACB9THZ5_HOLOL</name>
<sequence length="392" mass="43214">MAQLRSCDIFVVLPPLTKHGVVFGKNADRPQGEIQEVVYIPASDSTDPIKCTYIEIENAGPTKAVILSKPSWMWGAEMGANECGVAIGNTAVWTKDNDGDSDCNVKRLLGMDLVRLGLERSSSADEALEIITNLLEKYGQGGPCSNIDTALTYHNSFIIADPQVAWVLETCGKHWAAQKITGGFRNTSNILTITTNIDKHSNDLLDYAKSKGLWDGEGDFDFAKAFSSTGNCPRLQAGEKLLEKFTSSQSFRETDMFKILRDTDSNICCPCEDSFPTQGAQVSTLSNDRPSVHWFTATPDPSKSVFKPFVFTPNAAISKHTKCQEEDKSIPHTLYSLHSAKTKGVEVQELLFNMEAGIVEELDNVLSVVGEDLSELDELMKDCVETEVKFYR</sequence>
<keyword evidence="2" id="KW-1185">Reference proteome</keyword>
<proteinExistence type="predicted"/>
<accession>A0ACB9THZ5</accession>